<keyword evidence="5" id="KW-0046">Antibiotic resistance</keyword>
<dbReference type="InterPro" id="IPR005225">
    <property type="entry name" value="Small_GTP-bd"/>
</dbReference>
<dbReference type="Pfam" id="PF03764">
    <property type="entry name" value="EFG_IV"/>
    <property type="match status" value="1"/>
</dbReference>
<dbReference type="PANTHER" id="PTHR43261">
    <property type="entry name" value="TRANSLATION ELONGATION FACTOR G-RELATED"/>
    <property type="match status" value="1"/>
</dbReference>
<feature type="domain" description="Tr-type G" evidence="7">
    <location>
        <begin position="1"/>
        <end position="231"/>
    </location>
</feature>
<dbReference type="Gene3D" id="3.30.230.10">
    <property type="match status" value="1"/>
</dbReference>
<dbReference type="SMART" id="SM00838">
    <property type="entry name" value="EFG_C"/>
    <property type="match status" value="1"/>
</dbReference>
<comment type="caution">
    <text evidence="8">The sequence shown here is derived from an EMBL/GenBank/DDBJ whole genome shotgun (WGS) entry which is preliminary data.</text>
</comment>
<name>A0A0R2B731_SECCO</name>
<dbReference type="InterPro" id="IPR000640">
    <property type="entry name" value="EFG_V-like"/>
</dbReference>
<dbReference type="AlphaFoldDB" id="A0A0R2B731"/>
<dbReference type="SUPFAM" id="SSF54980">
    <property type="entry name" value="EF-G C-terminal domain-like"/>
    <property type="match status" value="2"/>
</dbReference>
<dbReference type="NCBIfam" id="TIGR00231">
    <property type="entry name" value="small_GTP"/>
    <property type="match status" value="1"/>
</dbReference>
<dbReference type="CDD" id="cd03711">
    <property type="entry name" value="Tet_C"/>
    <property type="match status" value="1"/>
</dbReference>
<dbReference type="Pfam" id="PF22042">
    <property type="entry name" value="EF-G_D2"/>
    <property type="match status" value="1"/>
</dbReference>
<dbReference type="InterPro" id="IPR000795">
    <property type="entry name" value="T_Tr_GTP-bd_dom"/>
</dbReference>
<gene>
    <name evidence="8" type="ORF">FC82_GL002801</name>
</gene>
<dbReference type="GO" id="GO:0005525">
    <property type="term" value="F:GTP binding"/>
    <property type="evidence" value="ECO:0007669"/>
    <property type="project" value="UniProtKB-KW"/>
</dbReference>
<feature type="region of interest" description="Disordered" evidence="6">
    <location>
        <begin position="544"/>
        <end position="564"/>
    </location>
</feature>
<dbReference type="CDD" id="cd04168">
    <property type="entry name" value="TetM_like"/>
    <property type="match status" value="1"/>
</dbReference>
<dbReference type="Proteomes" id="UP000051845">
    <property type="component" value="Unassembled WGS sequence"/>
</dbReference>
<dbReference type="InterPro" id="IPR035650">
    <property type="entry name" value="Tet_C"/>
</dbReference>
<dbReference type="RefSeq" id="WP_054760433.1">
    <property type="nucleotide sequence ID" value="NZ_AYYR01000067.1"/>
</dbReference>
<evidence type="ECO:0000256" key="3">
    <source>
        <dbReference type="ARBA" id="ARBA00022917"/>
    </source>
</evidence>
<organism evidence="8 9">
    <name type="scientific">Secundilactobacillus collinoides DSM 20515 = JCM 1123</name>
    <dbReference type="NCBI Taxonomy" id="1423733"/>
    <lineage>
        <taxon>Bacteria</taxon>
        <taxon>Bacillati</taxon>
        <taxon>Bacillota</taxon>
        <taxon>Bacilli</taxon>
        <taxon>Lactobacillales</taxon>
        <taxon>Lactobacillaceae</taxon>
        <taxon>Secundilactobacillus</taxon>
    </lineage>
</organism>
<dbReference type="InterPro" id="IPR027417">
    <property type="entry name" value="P-loop_NTPase"/>
</dbReference>
<dbReference type="InterPro" id="IPR014721">
    <property type="entry name" value="Ribsml_uS5_D2-typ_fold_subgr"/>
</dbReference>
<protein>
    <submittedName>
        <fullName evidence="8">Translation elongation factor (GTPase)</fullName>
    </submittedName>
</protein>
<dbReference type="InterPro" id="IPR020568">
    <property type="entry name" value="Ribosomal_Su5_D2-typ_SF"/>
</dbReference>
<dbReference type="PANTHER" id="PTHR43261:SF1">
    <property type="entry name" value="RIBOSOME-RELEASING FACTOR 2, MITOCHONDRIAL"/>
    <property type="match status" value="1"/>
</dbReference>
<dbReference type="GO" id="GO:0032790">
    <property type="term" value="P:ribosome disassembly"/>
    <property type="evidence" value="ECO:0007669"/>
    <property type="project" value="TreeGrafter"/>
</dbReference>
<dbReference type="InterPro" id="IPR035647">
    <property type="entry name" value="EFG_III/V"/>
</dbReference>
<dbReference type="InterPro" id="IPR041095">
    <property type="entry name" value="EFG_II"/>
</dbReference>
<dbReference type="GO" id="GO:0046677">
    <property type="term" value="P:response to antibiotic"/>
    <property type="evidence" value="ECO:0007669"/>
    <property type="project" value="UniProtKB-KW"/>
</dbReference>
<dbReference type="EMBL" id="AYYR01000067">
    <property type="protein sequence ID" value="KRM74858.1"/>
    <property type="molecule type" value="Genomic_DNA"/>
</dbReference>
<evidence type="ECO:0000256" key="1">
    <source>
        <dbReference type="ARBA" id="ARBA00003987"/>
    </source>
</evidence>
<dbReference type="PROSITE" id="PS51722">
    <property type="entry name" value="G_TR_2"/>
    <property type="match status" value="1"/>
</dbReference>
<evidence type="ECO:0000259" key="7">
    <source>
        <dbReference type="PROSITE" id="PS51722"/>
    </source>
</evidence>
<dbReference type="InterPro" id="IPR053905">
    <property type="entry name" value="EF-G-like_DII"/>
</dbReference>
<dbReference type="Gene3D" id="2.40.30.10">
    <property type="entry name" value="Translation factors"/>
    <property type="match status" value="1"/>
</dbReference>
<dbReference type="SUPFAM" id="SSF50447">
    <property type="entry name" value="Translation proteins"/>
    <property type="match status" value="1"/>
</dbReference>
<dbReference type="PRINTS" id="PR01037">
    <property type="entry name" value="TCRTETOQM"/>
</dbReference>
<evidence type="ECO:0000256" key="6">
    <source>
        <dbReference type="SAM" id="MobiDB-lite"/>
    </source>
</evidence>
<dbReference type="Gene3D" id="3.30.70.240">
    <property type="match status" value="1"/>
</dbReference>
<evidence type="ECO:0000256" key="5">
    <source>
        <dbReference type="ARBA" id="ARBA00023251"/>
    </source>
</evidence>
<keyword evidence="8" id="KW-0251">Elongation factor</keyword>
<dbReference type="SMART" id="SM00889">
    <property type="entry name" value="EFG_IV"/>
    <property type="match status" value="1"/>
</dbReference>
<comment type="function">
    <text evidence="1">Abolishes the inhibitory effect of tetracyclin on protein synthesis by a non-covalent modification of the ribosomes.</text>
</comment>
<dbReference type="Pfam" id="PF00679">
    <property type="entry name" value="EFG_C"/>
    <property type="match status" value="1"/>
</dbReference>
<evidence type="ECO:0000256" key="2">
    <source>
        <dbReference type="ARBA" id="ARBA00022741"/>
    </source>
</evidence>
<keyword evidence="3" id="KW-0648">Protein biosynthesis</keyword>
<proteinExistence type="predicted"/>
<evidence type="ECO:0000313" key="8">
    <source>
        <dbReference type="EMBL" id="KRM74858.1"/>
    </source>
</evidence>
<dbReference type="Pfam" id="PF00009">
    <property type="entry name" value="GTP_EFTU"/>
    <property type="match status" value="1"/>
</dbReference>
<dbReference type="PRINTS" id="PR00315">
    <property type="entry name" value="ELONGATNFCT"/>
</dbReference>
<accession>A0A0R2B731</accession>
<dbReference type="SUPFAM" id="SSF54211">
    <property type="entry name" value="Ribosomal protein S5 domain 2-like"/>
    <property type="match status" value="1"/>
</dbReference>
<dbReference type="GO" id="GO:0003746">
    <property type="term" value="F:translation elongation factor activity"/>
    <property type="evidence" value="ECO:0007669"/>
    <property type="project" value="UniProtKB-KW"/>
</dbReference>
<dbReference type="STRING" id="33960.TY91_10135"/>
<dbReference type="Pfam" id="PF14492">
    <property type="entry name" value="EFG_III"/>
    <property type="match status" value="1"/>
</dbReference>
<dbReference type="InterPro" id="IPR009000">
    <property type="entry name" value="Transl_B-barrel_sf"/>
</dbReference>
<keyword evidence="4" id="KW-0342">GTP-binding</keyword>
<reference evidence="8 9" key="1">
    <citation type="journal article" date="2015" name="Genome Announc.">
        <title>Expanding the biotechnology potential of lactobacilli through comparative genomics of 213 strains and associated genera.</title>
        <authorList>
            <person name="Sun Z."/>
            <person name="Harris H.M."/>
            <person name="McCann A."/>
            <person name="Guo C."/>
            <person name="Argimon S."/>
            <person name="Zhang W."/>
            <person name="Yang X."/>
            <person name="Jeffery I.B."/>
            <person name="Cooney J.C."/>
            <person name="Kagawa T.F."/>
            <person name="Liu W."/>
            <person name="Song Y."/>
            <person name="Salvetti E."/>
            <person name="Wrobel A."/>
            <person name="Rasinkangas P."/>
            <person name="Parkhill J."/>
            <person name="Rea M.C."/>
            <person name="O'Sullivan O."/>
            <person name="Ritari J."/>
            <person name="Douillard F.P."/>
            <person name="Paul Ross R."/>
            <person name="Yang R."/>
            <person name="Briner A.E."/>
            <person name="Felis G.E."/>
            <person name="de Vos W.M."/>
            <person name="Barrangou R."/>
            <person name="Klaenhammer T.R."/>
            <person name="Caufield P.W."/>
            <person name="Cui Y."/>
            <person name="Zhang H."/>
            <person name="O'Toole P.W."/>
        </authorList>
    </citation>
    <scope>NUCLEOTIDE SEQUENCE [LARGE SCALE GENOMIC DNA]</scope>
    <source>
        <strain evidence="8 9">DSM 20515</strain>
    </source>
</reference>
<dbReference type="Gene3D" id="3.30.70.870">
    <property type="entry name" value="Elongation Factor G (Translational Gtpase), domain 3"/>
    <property type="match status" value="1"/>
</dbReference>
<evidence type="ECO:0000256" key="4">
    <source>
        <dbReference type="ARBA" id="ARBA00023134"/>
    </source>
</evidence>
<feature type="compositionally biased region" description="Polar residues" evidence="6">
    <location>
        <begin position="553"/>
        <end position="564"/>
    </location>
</feature>
<dbReference type="PATRIC" id="fig|1423733.4.peg.2926"/>
<evidence type="ECO:0000313" key="9">
    <source>
        <dbReference type="Proteomes" id="UP000051845"/>
    </source>
</evidence>
<sequence>MKHIVAGIIAHVDAGKTTLSEALLYRSGELRKLGRVDNGDAFLDSDDLEKQRGITIFSHEARFQYNDLQVDLLDTPGHVDFASQTEQVLSVLDYAVLVVSATDGVQGYTRTLWRLLARYHVPTFIFVNKMDVTGTERDQVLAQLQAELSAGCIAFDTGDDAALPADVYEDVAMQNDTVLETYLNAGNLTDDTVRQMIQRREVFPCFFGAALKVDGVDSLLAGLAQWTTEPQFETNFGAQVFKISHDEKDVRLTWLRVTGGSLHVKDTLFGEQKANQLRIYNGTKFTSVQAVTAGQVCAIPNLTDTHPGMGLGEATAAETPMMQPVLNYSVDPKGYDIQTCLKVFRELEDEDPQLHVSWSEHLQEIRVQIMGEVQLEILEQILHDRFNLDVGFGEGSILYRETITKAVEGVGHFEPLRHYSEVHLLLRPAPQGSGLIFDADCPLEVLGKNIQHQILTSLAAKEHLGVLTGAPITDMHITLVTGRSSTVHTVGGDFREATWRALRQGLMMLRDSGGDQLLEPWYRFRLEVGQDQIGRAMTDITRMTGTLDDPETTSEGTNNNSGMTTLTGIAPVSEMQNYAQEVNAYTHGQGQLECVIDGYRPCHNADAVIAAQDYDPVSDLDNTPGSVFCAHGAGYPVQWDDVPATAHVDYRYTADELAEMT</sequence>
<dbReference type="SUPFAM" id="SSF52540">
    <property type="entry name" value="P-loop containing nucleoside triphosphate hydrolases"/>
    <property type="match status" value="1"/>
</dbReference>
<keyword evidence="2" id="KW-0547">Nucleotide-binding</keyword>
<dbReference type="Gene3D" id="3.40.50.300">
    <property type="entry name" value="P-loop containing nucleotide triphosphate hydrolases"/>
    <property type="match status" value="1"/>
</dbReference>
<dbReference type="InterPro" id="IPR005517">
    <property type="entry name" value="Transl_elong_EFG/EF2_IV"/>
</dbReference>
<dbReference type="GO" id="GO:0003924">
    <property type="term" value="F:GTPase activity"/>
    <property type="evidence" value="ECO:0007669"/>
    <property type="project" value="InterPro"/>
</dbReference>